<gene>
    <name evidence="2" type="ORF">SAMN03080599_01122</name>
</gene>
<dbReference type="EMBL" id="FMWL01000004">
    <property type="protein sequence ID" value="SCZ78163.1"/>
    <property type="molecule type" value="Genomic_DNA"/>
</dbReference>
<keyword evidence="1" id="KW-0472">Membrane</keyword>
<sequence>MLQMVVALHVIMFVVGILQGLLAFKLLWDRDAFPANLIRQVLTTSR</sequence>
<protein>
    <submittedName>
        <fullName evidence="2">Uncharacterized protein</fullName>
    </submittedName>
</protein>
<feature type="transmembrane region" description="Helical" evidence="1">
    <location>
        <begin position="6"/>
        <end position="28"/>
    </location>
</feature>
<evidence type="ECO:0000313" key="3">
    <source>
        <dbReference type="Proteomes" id="UP000199208"/>
    </source>
</evidence>
<dbReference type="STRING" id="1120920.SAMN03080599_01122"/>
<organism evidence="2 3">
    <name type="scientific">Acidaminobacter hydrogenoformans DSM 2784</name>
    <dbReference type="NCBI Taxonomy" id="1120920"/>
    <lineage>
        <taxon>Bacteria</taxon>
        <taxon>Bacillati</taxon>
        <taxon>Bacillota</taxon>
        <taxon>Clostridia</taxon>
        <taxon>Peptostreptococcales</taxon>
        <taxon>Acidaminobacteraceae</taxon>
        <taxon>Acidaminobacter</taxon>
    </lineage>
</organism>
<keyword evidence="1" id="KW-0812">Transmembrane</keyword>
<evidence type="ECO:0000313" key="2">
    <source>
        <dbReference type="EMBL" id="SCZ78163.1"/>
    </source>
</evidence>
<evidence type="ECO:0000256" key="1">
    <source>
        <dbReference type="SAM" id="Phobius"/>
    </source>
</evidence>
<dbReference type="Proteomes" id="UP000199208">
    <property type="component" value="Unassembled WGS sequence"/>
</dbReference>
<accession>A0A1G5RVS9</accession>
<dbReference type="AlphaFoldDB" id="A0A1G5RVS9"/>
<proteinExistence type="predicted"/>
<keyword evidence="1" id="KW-1133">Transmembrane helix</keyword>
<name>A0A1G5RVS9_9FIRM</name>
<keyword evidence="3" id="KW-1185">Reference proteome</keyword>
<reference evidence="2 3" key="1">
    <citation type="submission" date="2016-10" db="EMBL/GenBank/DDBJ databases">
        <authorList>
            <person name="de Groot N.N."/>
        </authorList>
    </citation>
    <scope>NUCLEOTIDE SEQUENCE [LARGE SCALE GENOMIC DNA]</scope>
    <source>
        <strain evidence="2 3">DSM 2784</strain>
    </source>
</reference>